<name>A0A1I0P580_9FIRM</name>
<feature type="transmembrane region" description="Helical" evidence="2">
    <location>
        <begin position="41"/>
        <end position="63"/>
    </location>
</feature>
<dbReference type="Pfam" id="PF06541">
    <property type="entry name" value="ABC_trans_CmpB"/>
    <property type="match status" value="1"/>
</dbReference>
<dbReference type="RefSeq" id="WP_092451901.1">
    <property type="nucleotide sequence ID" value="NZ_FOJI01000004.1"/>
</dbReference>
<proteinExistence type="predicted"/>
<keyword evidence="2" id="KW-0812">Transmembrane</keyword>
<gene>
    <name evidence="3" type="ORF">SAMN05421659_104121</name>
</gene>
<dbReference type="InterPro" id="IPR010540">
    <property type="entry name" value="CmpB_TMEM229"/>
</dbReference>
<evidence type="ECO:0000313" key="3">
    <source>
        <dbReference type="EMBL" id="SEW08653.1"/>
    </source>
</evidence>
<organism evidence="3 4">
    <name type="scientific">[Clostridium] fimetarium</name>
    <dbReference type="NCBI Taxonomy" id="99656"/>
    <lineage>
        <taxon>Bacteria</taxon>
        <taxon>Bacillati</taxon>
        <taxon>Bacillota</taxon>
        <taxon>Clostridia</taxon>
        <taxon>Lachnospirales</taxon>
        <taxon>Lachnospiraceae</taxon>
    </lineage>
</organism>
<evidence type="ECO:0000256" key="1">
    <source>
        <dbReference type="SAM" id="Coils"/>
    </source>
</evidence>
<feature type="coiled-coil region" evidence="1">
    <location>
        <begin position="220"/>
        <end position="247"/>
    </location>
</feature>
<protein>
    <submittedName>
        <fullName evidence="3">Putative ABC-transporter type IV</fullName>
    </submittedName>
</protein>
<keyword evidence="1" id="KW-0175">Coiled coil</keyword>
<keyword evidence="4" id="KW-1185">Reference proteome</keyword>
<reference evidence="3 4" key="1">
    <citation type="submission" date="2016-10" db="EMBL/GenBank/DDBJ databases">
        <authorList>
            <person name="de Groot N.N."/>
        </authorList>
    </citation>
    <scope>NUCLEOTIDE SEQUENCE [LARGE SCALE GENOMIC DNA]</scope>
    <source>
        <strain evidence="3 4">DSM 9179</strain>
    </source>
</reference>
<evidence type="ECO:0000256" key="2">
    <source>
        <dbReference type="SAM" id="Phobius"/>
    </source>
</evidence>
<keyword evidence="2" id="KW-1133">Transmembrane helix</keyword>
<dbReference type="EMBL" id="FOJI01000004">
    <property type="protein sequence ID" value="SEW08653.1"/>
    <property type="molecule type" value="Genomic_DNA"/>
</dbReference>
<evidence type="ECO:0000313" key="4">
    <source>
        <dbReference type="Proteomes" id="UP000199701"/>
    </source>
</evidence>
<feature type="transmembrane region" description="Helical" evidence="2">
    <location>
        <begin position="108"/>
        <end position="132"/>
    </location>
</feature>
<keyword evidence="2" id="KW-0472">Membrane</keyword>
<sequence length="272" mass="31195">MLEEYTIIQWLAFFLIYSFFGWCIESTLVSITKKKFVNRGFLNGPILPLYGFGSIVMLVSTLWIKDNIIFVYIFGTISATCLEYFTGATMEAMLHIKYWDYSDKKFNLHGYICLKSSLFWGLLTVFLVEVIHKPVANAVTSIDVSILTIVIFVLLCIATIDSIDSFRKAFDLQKLLDYQVRIRKELSDITAKLSAIRDNITGSLLDDKIDKEGSGQEEQVKNIEVYMDKLKLELEAAKEKAGSLMTTVFKRFPSATSKRFNDVLQEFKTHFK</sequence>
<dbReference type="AlphaFoldDB" id="A0A1I0P580"/>
<feature type="transmembrane region" description="Helical" evidence="2">
    <location>
        <begin position="69"/>
        <end position="87"/>
    </location>
</feature>
<dbReference type="STRING" id="99656.SAMN05421659_104121"/>
<accession>A0A1I0P580</accession>
<feature type="transmembrane region" description="Helical" evidence="2">
    <location>
        <begin position="6"/>
        <end position="29"/>
    </location>
</feature>
<dbReference type="Proteomes" id="UP000199701">
    <property type="component" value="Unassembled WGS sequence"/>
</dbReference>
<feature type="transmembrane region" description="Helical" evidence="2">
    <location>
        <begin position="138"/>
        <end position="160"/>
    </location>
</feature>
<dbReference type="OrthoDB" id="9789229at2"/>